<keyword evidence="4" id="KW-0325">Glycoprotein</keyword>
<dbReference type="PANTHER" id="PTHR46750">
    <property type="entry name" value="KUNITZ-TYPE PROTEASE INHIBITOR 1"/>
    <property type="match status" value="1"/>
</dbReference>
<comment type="subcellular location">
    <subcellularLocation>
        <location evidence="1">Membrane</location>
    </subcellularLocation>
</comment>
<reference evidence="7" key="1">
    <citation type="submission" date="2025-08" db="UniProtKB">
        <authorList>
            <consortium name="Ensembl"/>
        </authorList>
    </citation>
    <scope>IDENTIFICATION</scope>
</reference>
<dbReference type="SMART" id="SM00765">
    <property type="entry name" value="MANEC"/>
    <property type="match status" value="1"/>
</dbReference>
<protein>
    <recommendedName>
        <fullName evidence="6">MANSC domain-containing protein</fullName>
    </recommendedName>
</protein>
<evidence type="ECO:0000256" key="2">
    <source>
        <dbReference type="ARBA" id="ARBA00022729"/>
    </source>
</evidence>
<sequence>TQTLPVSSAALILLVGILRSTTGQQNANTCQGEFEKGKDNFVLDTDESVKEGATFLSSPPVSRAADCQASCCREPRCNVALMQRGPGEDGAVVSCFLFDCLYKKKYACRFVAKLGYFNFIRNTVYQNYLKMDLAPREADSPPVADAGQDLVVQPKESVTLNGFQSIDDGKIEIFKWKMLTDYPYAKIEVRKAIMTFQWS</sequence>
<evidence type="ECO:0000256" key="3">
    <source>
        <dbReference type="ARBA" id="ARBA00023136"/>
    </source>
</evidence>
<feature type="signal peptide" evidence="5">
    <location>
        <begin position="1"/>
        <end position="23"/>
    </location>
</feature>
<name>A0A3Q2P517_FUNHE</name>
<proteinExistence type="predicted"/>
<dbReference type="Proteomes" id="UP000265000">
    <property type="component" value="Unplaced"/>
</dbReference>
<dbReference type="GO" id="GO:0004867">
    <property type="term" value="F:serine-type endopeptidase inhibitor activity"/>
    <property type="evidence" value="ECO:0007669"/>
    <property type="project" value="TreeGrafter"/>
</dbReference>
<dbReference type="GeneTree" id="ENSGT00940000164935"/>
<dbReference type="AlphaFoldDB" id="A0A3Q2P517"/>
<dbReference type="Pfam" id="PF07502">
    <property type="entry name" value="MANEC"/>
    <property type="match status" value="1"/>
</dbReference>
<dbReference type="GO" id="GO:0030198">
    <property type="term" value="P:extracellular matrix organization"/>
    <property type="evidence" value="ECO:0007669"/>
    <property type="project" value="TreeGrafter"/>
</dbReference>
<dbReference type="GO" id="GO:0060429">
    <property type="term" value="P:epithelium development"/>
    <property type="evidence" value="ECO:0007669"/>
    <property type="project" value="TreeGrafter"/>
</dbReference>
<dbReference type="PANTHER" id="PTHR46750:SF1">
    <property type="entry name" value="KUNITZ-TYPE PROTEASE INHIBITOR 1"/>
    <property type="match status" value="1"/>
</dbReference>
<keyword evidence="8" id="KW-1185">Reference proteome</keyword>
<evidence type="ECO:0000313" key="7">
    <source>
        <dbReference type="Ensembl" id="ENSFHEP00000007274.1"/>
    </source>
</evidence>
<keyword evidence="3" id="KW-0472">Membrane</keyword>
<dbReference type="STRING" id="8078.ENSFHEP00000007274"/>
<dbReference type="InterPro" id="IPR011106">
    <property type="entry name" value="MANSC_N"/>
</dbReference>
<dbReference type="GO" id="GO:0005886">
    <property type="term" value="C:plasma membrane"/>
    <property type="evidence" value="ECO:0007669"/>
    <property type="project" value="TreeGrafter"/>
</dbReference>
<feature type="chain" id="PRO_5018747134" description="MANSC domain-containing protein" evidence="5">
    <location>
        <begin position="24"/>
        <end position="199"/>
    </location>
</feature>
<accession>A0A3Q2P517</accession>
<evidence type="ECO:0000313" key="8">
    <source>
        <dbReference type="Proteomes" id="UP000265000"/>
    </source>
</evidence>
<dbReference type="GO" id="GO:0008544">
    <property type="term" value="P:epidermis development"/>
    <property type="evidence" value="ECO:0007669"/>
    <property type="project" value="TreeGrafter"/>
</dbReference>
<feature type="domain" description="MANSC" evidence="6">
    <location>
        <begin position="37"/>
        <end position="119"/>
    </location>
</feature>
<keyword evidence="2 5" id="KW-0732">Signal</keyword>
<evidence type="ECO:0000256" key="1">
    <source>
        <dbReference type="ARBA" id="ARBA00004370"/>
    </source>
</evidence>
<dbReference type="Ensembl" id="ENSFHET00000004098.1">
    <property type="protein sequence ID" value="ENSFHEP00000007274.1"/>
    <property type="gene ID" value="ENSFHEG00000008376.1"/>
</dbReference>
<dbReference type="PROSITE" id="PS50986">
    <property type="entry name" value="MANSC"/>
    <property type="match status" value="1"/>
</dbReference>
<evidence type="ECO:0000256" key="4">
    <source>
        <dbReference type="ARBA" id="ARBA00023180"/>
    </source>
</evidence>
<evidence type="ECO:0000259" key="6">
    <source>
        <dbReference type="PROSITE" id="PS50986"/>
    </source>
</evidence>
<reference evidence="7" key="2">
    <citation type="submission" date="2025-09" db="UniProtKB">
        <authorList>
            <consortium name="Ensembl"/>
        </authorList>
    </citation>
    <scope>IDENTIFICATION</scope>
</reference>
<organism evidence="7 8">
    <name type="scientific">Fundulus heteroclitus</name>
    <name type="common">Killifish</name>
    <name type="synonym">Mummichog</name>
    <dbReference type="NCBI Taxonomy" id="8078"/>
    <lineage>
        <taxon>Eukaryota</taxon>
        <taxon>Metazoa</taxon>
        <taxon>Chordata</taxon>
        <taxon>Craniata</taxon>
        <taxon>Vertebrata</taxon>
        <taxon>Euteleostomi</taxon>
        <taxon>Actinopterygii</taxon>
        <taxon>Neopterygii</taxon>
        <taxon>Teleostei</taxon>
        <taxon>Neoteleostei</taxon>
        <taxon>Acanthomorphata</taxon>
        <taxon>Ovalentaria</taxon>
        <taxon>Atherinomorphae</taxon>
        <taxon>Cyprinodontiformes</taxon>
        <taxon>Fundulidae</taxon>
        <taxon>Fundulus</taxon>
    </lineage>
</organism>
<dbReference type="InterPro" id="IPR013980">
    <property type="entry name" value="MANSC_dom"/>
</dbReference>
<evidence type="ECO:0000256" key="5">
    <source>
        <dbReference type="SAM" id="SignalP"/>
    </source>
</evidence>